<evidence type="ECO:0000256" key="4">
    <source>
        <dbReference type="ARBA" id="ARBA00022842"/>
    </source>
</evidence>
<evidence type="ECO:0000256" key="1">
    <source>
        <dbReference type="ARBA" id="ARBA00001946"/>
    </source>
</evidence>
<evidence type="ECO:0000313" key="7">
    <source>
        <dbReference type="EMBL" id="MBC2576077.1"/>
    </source>
</evidence>
<sequence length="464" mass="54446">MKKYILENFVSSKKLVVLDEEEIEKIIIEEEDDNKEKVNMIFKGKVKTVYSTMNSVYVDLGGGCIGYLKIDKNNKYIQGESVMVQVSKEELGLKKSKLNDEISIRGTYLVYIPSNTRLTFSSKINDTREKERLHKIMRNISKDDLGFIVRTNAQGCTEEELLEEVNYLKKKYREICEKYNSMKGEGCIYKPNSQIFEYIKDNLNDKVESIIYSVYYEDKDSEKFDSEIRKIVRDINPGFLEKIYREENADVFEIYGINYSMRRYIARNVSLDCGGSLMIDNTEAMTVIDVNSGRFTDHSNYESGIFKVNMEAAGEIVDQIIKRDIGGIIIVDFIDMKGDYNKAKIISELKSGFEIEGRRTIVHGFTKLGLMEISRMRKNGRLESYFFRNLVHRSTSPKNFIDIVEREIIYERFHRGKKEYNLNFEAERHQVFDFDRKKMEKLAKKYQIKIKYKNILNESNEIFK</sequence>
<dbReference type="Pfam" id="PF10150">
    <property type="entry name" value="RNase_E_G"/>
    <property type="match status" value="1"/>
</dbReference>
<protein>
    <recommendedName>
        <fullName evidence="6">RNA-binding protein AU-1/Ribonuclease E/G domain-containing protein</fullName>
    </recommendedName>
</protein>
<dbReference type="Proteomes" id="UP000713904">
    <property type="component" value="Unassembled WGS sequence"/>
</dbReference>
<comment type="cofactor">
    <cofactor evidence="1">
        <name>Mg(2+)</name>
        <dbReference type="ChEBI" id="CHEBI:18420"/>
    </cofactor>
</comment>
<keyword evidence="3" id="KW-0378">Hydrolase</keyword>
<dbReference type="InterPro" id="IPR019307">
    <property type="entry name" value="RNA-bd_AU-1/RNase_E/G"/>
</dbReference>
<name>A0ABR6TKZ0_9FIRM</name>
<proteinExistence type="predicted"/>
<evidence type="ECO:0000259" key="6">
    <source>
        <dbReference type="Pfam" id="PF10150"/>
    </source>
</evidence>
<evidence type="ECO:0000256" key="5">
    <source>
        <dbReference type="ARBA" id="ARBA00022884"/>
    </source>
</evidence>
<comment type="caution">
    <text evidence="7">The sequence shown here is derived from an EMBL/GenBank/DDBJ whole genome shotgun (WGS) entry which is preliminary data.</text>
</comment>
<organism evidence="7 8">
    <name type="scientific">Peptostreptococcus canis</name>
    <dbReference type="NCBI Taxonomy" id="1159213"/>
    <lineage>
        <taxon>Bacteria</taxon>
        <taxon>Bacillati</taxon>
        <taxon>Bacillota</taxon>
        <taxon>Clostridia</taxon>
        <taxon>Peptostreptococcales</taxon>
        <taxon>Peptostreptococcaceae</taxon>
        <taxon>Peptostreptococcus</taxon>
    </lineage>
</organism>
<keyword evidence="8" id="KW-1185">Reference proteome</keyword>
<accession>A0ABR6TKZ0</accession>
<feature type="domain" description="RNA-binding protein AU-1/Ribonuclease E/G" evidence="6">
    <location>
        <begin position="103"/>
        <end position="377"/>
    </location>
</feature>
<dbReference type="SUPFAM" id="SSF50249">
    <property type="entry name" value="Nucleic acid-binding proteins"/>
    <property type="match status" value="1"/>
</dbReference>
<dbReference type="RefSeq" id="WP_185624081.1">
    <property type="nucleotide sequence ID" value="NZ_JABGBW010000002.1"/>
</dbReference>
<dbReference type="InterPro" id="IPR004659">
    <property type="entry name" value="RNase_E/G"/>
</dbReference>
<dbReference type="PANTHER" id="PTHR30001">
    <property type="entry name" value="RIBONUCLEASE"/>
    <property type="match status" value="1"/>
</dbReference>
<dbReference type="Gene3D" id="2.40.50.140">
    <property type="entry name" value="Nucleic acid-binding proteins"/>
    <property type="match status" value="1"/>
</dbReference>
<keyword evidence="4" id="KW-0460">Magnesium</keyword>
<dbReference type="PANTHER" id="PTHR30001:SF0">
    <property type="entry name" value="RIBONUCLEASE G"/>
    <property type="match status" value="1"/>
</dbReference>
<evidence type="ECO:0000256" key="3">
    <source>
        <dbReference type="ARBA" id="ARBA00022801"/>
    </source>
</evidence>
<dbReference type="InterPro" id="IPR012340">
    <property type="entry name" value="NA-bd_OB-fold"/>
</dbReference>
<evidence type="ECO:0000313" key="8">
    <source>
        <dbReference type="Proteomes" id="UP000713904"/>
    </source>
</evidence>
<gene>
    <name evidence="7" type="ORF">HLB29_05195</name>
</gene>
<keyword evidence="5" id="KW-0694">RNA-binding</keyword>
<dbReference type="EMBL" id="JABGBW010000002">
    <property type="protein sequence ID" value="MBC2576077.1"/>
    <property type="molecule type" value="Genomic_DNA"/>
</dbReference>
<reference evidence="7 8" key="1">
    <citation type="submission" date="2020-05" db="EMBL/GenBank/DDBJ databases">
        <title>Draft genome of xy-202 and genomic insight in genome of the genus Peptostreptococcus.</title>
        <authorList>
            <person name="Zhang Z."/>
        </authorList>
    </citation>
    <scope>NUCLEOTIDE SEQUENCE [LARGE SCALE GENOMIC DNA]</scope>
    <source>
        <strain evidence="7 8">DSM 27025</strain>
    </source>
</reference>
<keyword evidence="2" id="KW-0479">Metal-binding</keyword>
<evidence type="ECO:0000256" key="2">
    <source>
        <dbReference type="ARBA" id="ARBA00022723"/>
    </source>
</evidence>